<protein>
    <submittedName>
        <fullName evidence="1">Uncharacterized protein</fullName>
    </submittedName>
</protein>
<evidence type="ECO:0000313" key="2">
    <source>
        <dbReference type="Proteomes" id="UP000019276"/>
    </source>
</evidence>
<name>W7QRV4_9ALTE</name>
<accession>W7QRV4</accession>
<sequence length="130" mass="14171">MFAGYTSKTGACIAHELGREKFCDISISDLRSSDESWILVSKSTGITEKKAQWIVTDQIPYPDVKNGENLHLGSCRINGKFVHTLSAVVSEIDAEWLPAVRWAANVDLSTGTISTINAKGVECLNEGWGI</sequence>
<organism evidence="1 2">
    <name type="scientific">Catenovulum agarivorans DS-2</name>
    <dbReference type="NCBI Taxonomy" id="1328313"/>
    <lineage>
        <taxon>Bacteria</taxon>
        <taxon>Pseudomonadati</taxon>
        <taxon>Pseudomonadota</taxon>
        <taxon>Gammaproteobacteria</taxon>
        <taxon>Alteromonadales</taxon>
        <taxon>Alteromonadaceae</taxon>
        <taxon>Catenovulum</taxon>
    </lineage>
</organism>
<evidence type="ECO:0000313" key="1">
    <source>
        <dbReference type="EMBL" id="EWH10568.1"/>
    </source>
</evidence>
<keyword evidence="2" id="KW-1185">Reference proteome</keyword>
<comment type="caution">
    <text evidence="1">The sequence shown here is derived from an EMBL/GenBank/DDBJ whole genome shotgun (WGS) entry which is preliminary data.</text>
</comment>
<reference evidence="1 2" key="1">
    <citation type="journal article" date="2014" name="Genome Announc.">
        <title>Draft Genome Sequence of the Agar-Degrading Bacterium Catenovulum sp. Strain DS-2, Isolated from Intestines of Haliotis diversicolor.</title>
        <authorList>
            <person name="Shan D."/>
            <person name="Li X."/>
            <person name="Gu Z."/>
            <person name="Wei G."/>
            <person name="Gao Z."/>
            <person name="Shao Z."/>
        </authorList>
    </citation>
    <scope>NUCLEOTIDE SEQUENCE [LARGE SCALE GENOMIC DNA]</scope>
    <source>
        <strain evidence="1 2">DS-2</strain>
    </source>
</reference>
<dbReference type="Proteomes" id="UP000019276">
    <property type="component" value="Unassembled WGS sequence"/>
</dbReference>
<dbReference type="EMBL" id="ARZY01000010">
    <property type="protein sequence ID" value="EWH10568.1"/>
    <property type="molecule type" value="Genomic_DNA"/>
</dbReference>
<dbReference type="eggNOG" id="ENOG5033KVA">
    <property type="taxonomic scope" value="Bacteria"/>
</dbReference>
<dbReference type="AlphaFoldDB" id="W7QRV4"/>
<gene>
    <name evidence="1" type="ORF">DS2_07043</name>
</gene>
<proteinExistence type="predicted"/>